<protein>
    <submittedName>
        <fullName evidence="3">Uncharacterized protein</fullName>
    </submittedName>
</protein>
<dbReference type="RefSeq" id="WP_151002233.1">
    <property type="nucleotide sequence ID" value="NZ_BPQY01000280.1"/>
</dbReference>
<dbReference type="Proteomes" id="UP000474159">
    <property type="component" value="Unassembled WGS sequence"/>
</dbReference>
<gene>
    <name evidence="3" type="ORF">F6X53_20950</name>
</gene>
<dbReference type="AlphaFoldDB" id="A0A6L3SXM7"/>
<reference evidence="3 4" key="1">
    <citation type="submission" date="2019-09" db="EMBL/GenBank/DDBJ databases">
        <title>YIM 48816 draft genome.</title>
        <authorList>
            <person name="Jiang L."/>
        </authorList>
    </citation>
    <scope>NUCLEOTIDE SEQUENCE [LARGE SCALE GENOMIC DNA]</scope>
    <source>
        <strain evidence="3 4">YIM 48816</strain>
    </source>
</reference>
<keyword evidence="1" id="KW-0472">Membrane</keyword>
<accession>A0A6L3SXM7</accession>
<dbReference type="EMBL" id="VZZK01000025">
    <property type="protein sequence ID" value="KAB1076926.1"/>
    <property type="molecule type" value="Genomic_DNA"/>
</dbReference>
<name>A0A6L3SXM7_9HYPH</name>
<proteinExistence type="predicted"/>
<keyword evidence="4" id="KW-1185">Reference proteome</keyword>
<comment type="caution">
    <text evidence="3">The sequence shown here is derived from an EMBL/GenBank/DDBJ whole genome shotgun (WGS) entry which is preliminary data.</text>
</comment>
<feature type="signal peptide" evidence="2">
    <location>
        <begin position="1"/>
        <end position="30"/>
    </location>
</feature>
<organism evidence="3 4">
    <name type="scientific">Methylobacterium soli</name>
    <dbReference type="NCBI Taxonomy" id="553447"/>
    <lineage>
        <taxon>Bacteria</taxon>
        <taxon>Pseudomonadati</taxon>
        <taxon>Pseudomonadota</taxon>
        <taxon>Alphaproteobacteria</taxon>
        <taxon>Hyphomicrobiales</taxon>
        <taxon>Methylobacteriaceae</taxon>
        <taxon>Methylobacterium</taxon>
    </lineage>
</organism>
<keyword evidence="1" id="KW-0812">Transmembrane</keyword>
<evidence type="ECO:0000256" key="2">
    <source>
        <dbReference type="SAM" id="SignalP"/>
    </source>
</evidence>
<keyword evidence="1" id="KW-1133">Transmembrane helix</keyword>
<evidence type="ECO:0000256" key="1">
    <source>
        <dbReference type="SAM" id="Phobius"/>
    </source>
</evidence>
<feature type="chain" id="PRO_5026894898" evidence="2">
    <location>
        <begin position="31"/>
        <end position="180"/>
    </location>
</feature>
<evidence type="ECO:0000313" key="3">
    <source>
        <dbReference type="EMBL" id="KAB1076926.1"/>
    </source>
</evidence>
<evidence type="ECO:0000313" key="4">
    <source>
        <dbReference type="Proteomes" id="UP000474159"/>
    </source>
</evidence>
<sequence length="180" mass="17611">MSRNHPRFPIPSGLAALILAAALAPATALAAPGDVGTVALPWGDALAAAAQGLGAALVPLAAGAATAALARVAGPLRFLVTSTLVERLVRNAGDYALNAVSGAVKGRTLNVPLGSAVIAAAVQRAADQAPAWLLREAGGLDGLAEKVFRSLPLEAAADAGNTLRPGLAAGRARTGPAPAA</sequence>
<keyword evidence="2" id="KW-0732">Signal</keyword>
<dbReference type="OrthoDB" id="7999378at2"/>
<feature type="transmembrane region" description="Helical" evidence="1">
    <location>
        <begin position="46"/>
        <end position="70"/>
    </location>
</feature>